<keyword evidence="2" id="KW-1185">Reference proteome</keyword>
<dbReference type="KEGG" id="vg:80514385"/>
<dbReference type="Proteomes" id="UP000240461">
    <property type="component" value="Segment"/>
</dbReference>
<evidence type="ECO:0000313" key="2">
    <source>
        <dbReference type="Proteomes" id="UP000240461"/>
    </source>
</evidence>
<sequence length="299" mass="35040">MNTANTQIAEKTHDSDPLKITNTSFALEMTQHLFDDLIAHGYKNIVKHEVYPGPIIDLQNLVRVMTQNTFILIKMEDIKDLSKFVMDRLSEFDCDCLSHLEIKSYMVQIWKAGRIHYEGYYCYDYQVQDLVQIYPFVIEWILKRDDMTLDLDKKSYEATTAMMSNLIESLIKFGNDEIEFTKYFKTCGHKKQCSCKRSSVSYLNIKNLVEVLTQGGLIGFESLTELYVYLEKVIQEIDARWSIWFSDRTKKIYYKTFSNGRVIQLGIKCHNFYLQEVALVAHVAIQFILQEKPDLSYRA</sequence>
<reference evidence="1 2" key="1">
    <citation type="submission" date="2014-10" db="EMBL/GenBank/DDBJ databases">
        <title>Pan-genome analysis of Brazilian lineage A amoebal mimiviruses.</title>
        <authorList>
            <person name="Assis F.L."/>
            <person name="Abrahao J.S."/>
            <person name="Kroon E.G."/>
            <person name="Dornas F.P."/>
            <person name="Andrade K.R."/>
            <person name="Borato P.V.M."/>
            <person name="Pilotto M.R."/>
            <person name="Benamar S."/>
            <person name="LaScola B."/>
            <person name="Colson P."/>
        </authorList>
    </citation>
    <scope>NUCLEOTIDE SEQUENCE [LARGE SCALE GENOMIC DNA]</scope>
    <source>
        <strain evidence="1 2">Kroon</strain>
    </source>
</reference>
<accession>A0A0G2Y9R7</accession>
<name>A0A0G2Y9R7_9VIRU</name>
<organism evidence="1 2">
    <name type="scientific">Acanthamoeba polyphaga mimivirus Kroon</name>
    <dbReference type="NCBI Taxonomy" id="3069720"/>
    <lineage>
        <taxon>Viruses</taxon>
        <taxon>Varidnaviria</taxon>
        <taxon>Bamfordvirae</taxon>
        <taxon>Nucleocytoviricota</taxon>
        <taxon>Megaviricetes</taxon>
        <taxon>Imitervirales</taxon>
        <taxon>Mimiviridae</taxon>
        <taxon>Megamimivirinae</taxon>
        <taxon>Mimivirus</taxon>
        <taxon>Mimivirus lagoaense</taxon>
    </lineage>
</organism>
<protein>
    <submittedName>
        <fullName evidence="1">Uncharacterized protein</fullName>
    </submittedName>
</protein>
<dbReference type="EMBL" id="KM982402">
    <property type="protein sequence ID" value="AKI80587.1"/>
    <property type="molecule type" value="Genomic_DNA"/>
</dbReference>
<evidence type="ECO:0000313" key="1">
    <source>
        <dbReference type="EMBL" id="AKI80587.1"/>
    </source>
</evidence>
<proteinExistence type="predicted"/>